<dbReference type="AlphaFoldDB" id="A0A6P2D4D2"/>
<evidence type="ECO:0000313" key="4">
    <source>
        <dbReference type="Proteomes" id="UP000464178"/>
    </source>
</evidence>
<keyword evidence="2" id="KW-0812">Transmembrane</keyword>
<organism evidence="3 4">
    <name type="scientific">Gemmata massiliana</name>
    <dbReference type="NCBI Taxonomy" id="1210884"/>
    <lineage>
        <taxon>Bacteria</taxon>
        <taxon>Pseudomonadati</taxon>
        <taxon>Planctomycetota</taxon>
        <taxon>Planctomycetia</taxon>
        <taxon>Gemmatales</taxon>
        <taxon>Gemmataceae</taxon>
        <taxon>Gemmata</taxon>
    </lineage>
</organism>
<sequence>MSAEPVPPPPPRKVLPPRKRPVPPPPRRRRWFVRFLPLITVLLLGAWFAPTIVAKTDLRNRLARKALADVRGSVEVGGASLGWFSSVELRDVVIKDETGRPIVSVAKIESQKSLITLARNQGDPGEFTIEKPVITVVCQKGTTTLESTFAEYLKENAEPAPTRTPVSVKIVGGVVTIVDAEADKTTSVEDINANVQIPANRSEPIAITATAATGGINADATIGAAGSAKLVTAGLALDTFAPLLKRIDPELSLAGTVGTDLRVTWGKDSAGRLALTASGKASATQLAVSGPWLKGDRLVLDSAELPIDVELAGRGLRVRKFDLTCDVGTVSASGTFDPDEPVEALLTRAGASVSAKVDIAKLAAKLPKVLRLKEGTELREGKLDLELVSRADANTTVWDGKVNTTTLRGVRDGKPIAWEQPLQIDFAARYAKGGLPTVDRLVCKSDCVAVIAEINPERLRAAATVYLEKLSARLADFVDLRGFTLAGVADATLSTYRGRDGKFNAEATVALKDFAVHDQQGRGLKEPALDFRFQVTGVAPDTGTVQLATASAVLASSGDELRLTLSEPVSDIHKLANGSADVKLTGDLARWKARVAAVVKLPDFPLSGSIDAGGRAKFATDNVTIDRLAVVLTKPKLSRWIALDEPKMDAVGDLTFTRATSTATIAKLTINSAPLSVTGGTLSFEPQTNGDVAISGIGQCATDLNRLGKVVQLYVDPNGPDALSGRGTGPLRFRSSGDTTTFGGTLDVTNFGYGPKDKYVWFEQALHLEADGSFSSASDAVTIKSAKAERPGLVVDAKGKLEKISDTRDVNFNGTLRYDWDKLTPLARGFVGPTFNATGTGSRGFYLAGQLEPNGQKTAAVPAPPKSEPKIGGPIVLKAPTANPPAPKAPAAPSGPSLFATLDGEVAVGWHSMRAYGFDIGTGELNAKMARGVAKVAPLEATFGGGKVKLSPTLELGTAPAVMTLAKGNVIDRAKLTPQATASALGYALPAIANTGEASGEISANIEEARISLADVNQTSIKGSLVIHKATVGFSPVVAQIATQLGAKATTMTLVNDSTVPVQVANGRVYHQNFAIRISGTTFHTNGSVGFDDTLDLIVDVPLPKEMPLLKNNPVLMKAVAGKVVKVPVKGTLTKPELDPKAFNDAVIALARDSAKDVGKDLLEGELRKLFPNMPAPGTNPKPGGGIFPFGLPFGKKQ</sequence>
<evidence type="ECO:0000313" key="3">
    <source>
        <dbReference type="EMBL" id="VTR94270.1"/>
    </source>
</evidence>
<feature type="compositionally biased region" description="Basic residues" evidence="1">
    <location>
        <begin position="15"/>
        <end position="24"/>
    </location>
</feature>
<name>A0A6P2D4D2_9BACT</name>
<feature type="compositionally biased region" description="Pro residues" evidence="1">
    <location>
        <begin position="1"/>
        <end position="14"/>
    </location>
</feature>
<accession>A0A6P2D4D2</accession>
<keyword evidence="4" id="KW-1185">Reference proteome</keyword>
<gene>
    <name evidence="3" type="ORF">SOIL9_34440</name>
</gene>
<keyword evidence="2" id="KW-1133">Transmembrane helix</keyword>
<reference evidence="3 4" key="1">
    <citation type="submission" date="2019-05" db="EMBL/GenBank/DDBJ databases">
        <authorList>
            <consortium name="Science for Life Laboratories"/>
        </authorList>
    </citation>
    <scope>NUCLEOTIDE SEQUENCE [LARGE SCALE GENOMIC DNA]</scope>
    <source>
        <strain evidence="3">Soil9</strain>
    </source>
</reference>
<evidence type="ECO:0000256" key="1">
    <source>
        <dbReference type="SAM" id="MobiDB-lite"/>
    </source>
</evidence>
<evidence type="ECO:0000256" key="2">
    <source>
        <dbReference type="SAM" id="Phobius"/>
    </source>
</evidence>
<dbReference type="RefSeq" id="WP_162668837.1">
    <property type="nucleotide sequence ID" value="NZ_LR593886.1"/>
</dbReference>
<dbReference type="EMBL" id="LR593886">
    <property type="protein sequence ID" value="VTR94270.1"/>
    <property type="molecule type" value="Genomic_DNA"/>
</dbReference>
<proteinExistence type="predicted"/>
<protein>
    <recommendedName>
        <fullName evidence="5">AsmA-like C-terminal domain-containing protein</fullName>
    </recommendedName>
</protein>
<feature type="transmembrane region" description="Helical" evidence="2">
    <location>
        <begin position="31"/>
        <end position="49"/>
    </location>
</feature>
<keyword evidence="2" id="KW-0472">Membrane</keyword>
<dbReference type="KEGG" id="gms:SOIL9_34440"/>
<evidence type="ECO:0008006" key="5">
    <source>
        <dbReference type="Google" id="ProtNLM"/>
    </source>
</evidence>
<dbReference type="Proteomes" id="UP000464178">
    <property type="component" value="Chromosome"/>
</dbReference>
<feature type="region of interest" description="Disordered" evidence="1">
    <location>
        <begin position="1"/>
        <end position="24"/>
    </location>
</feature>